<dbReference type="PANTHER" id="PTHR33086:SF90">
    <property type="entry name" value="DUF1618 DOMAIN-CONTAINING PROTEIN"/>
    <property type="match status" value="1"/>
</dbReference>
<proteinExistence type="predicted"/>
<evidence type="ECO:0000313" key="3">
    <source>
        <dbReference type="Proteomes" id="UP000019116"/>
    </source>
</evidence>
<accession>A0A3B6KPN7</accession>
<organism evidence="2">
    <name type="scientific">Triticum aestivum</name>
    <name type="common">Wheat</name>
    <dbReference type="NCBI Taxonomy" id="4565"/>
    <lineage>
        <taxon>Eukaryota</taxon>
        <taxon>Viridiplantae</taxon>
        <taxon>Streptophyta</taxon>
        <taxon>Embryophyta</taxon>
        <taxon>Tracheophyta</taxon>
        <taxon>Spermatophyta</taxon>
        <taxon>Magnoliopsida</taxon>
        <taxon>Liliopsida</taxon>
        <taxon>Poales</taxon>
        <taxon>Poaceae</taxon>
        <taxon>BOP clade</taxon>
        <taxon>Pooideae</taxon>
        <taxon>Triticodae</taxon>
        <taxon>Triticeae</taxon>
        <taxon>Triticinae</taxon>
        <taxon>Triticum</taxon>
    </lineage>
</organism>
<dbReference type="AlphaFoldDB" id="A0A3B6KPN7"/>
<dbReference type="InterPro" id="IPR011676">
    <property type="entry name" value="DUF1618"/>
</dbReference>
<dbReference type="Gramene" id="TraesSTA5A03G02740340.1">
    <property type="protein sequence ID" value="TraesSTA5A03G02740340.1.CDS1"/>
    <property type="gene ID" value="TraesSTA5A03G02740340"/>
</dbReference>
<dbReference type="Gramene" id="TraesROB_scaffold_032562_01G000300.1">
    <property type="protein sequence ID" value="TraesROB_scaffold_032562_01G000300.1"/>
    <property type="gene ID" value="TraesROB_scaffold_032562_01G000300"/>
</dbReference>
<dbReference type="Gramene" id="TraesCS5A02G449100.1">
    <property type="protein sequence ID" value="TraesCS5A02G449100.1.cds1"/>
    <property type="gene ID" value="TraesCS5A02G449100"/>
</dbReference>
<dbReference type="Gramene" id="TraesCAD_scaffold_034141_01G000100.1">
    <property type="protein sequence ID" value="TraesCAD_scaffold_034141_01G000100.1"/>
    <property type="gene ID" value="TraesCAD_scaffold_034141_01G000100"/>
</dbReference>
<dbReference type="EnsemblPlants" id="TraesCS5A02G449100.1">
    <property type="protein sequence ID" value="TraesCS5A02G449100.1.cds1"/>
    <property type="gene ID" value="TraesCS5A02G449100"/>
</dbReference>
<protein>
    <recommendedName>
        <fullName evidence="1">DUF1618 domain-containing protein</fullName>
    </recommendedName>
</protein>
<sequence length="439" mass="49765">MATKAARSRPFLIIMDMVKNYDLLEHPGSLGLEVVECKRSAVGCGPTGARVLEGVSLYLVRGGDDADPERYPRMCVRVSDEAFDLLSAEIDDRTADIWGRNLHLGCRVFSMQGDVMVISLLFIAEHDPRPFRAYYLVYDSATATLFMIPYLPPDCPTIGTPCPLPVRRPDDGRYALALLAYRSNRLGDHEPDVLCLWSLPPLPANMKPPALPRPQNDMDPWVAKSRRPALSDRLNAHVVFSSKDYAFWVDLKQGILYCSISDMLNGEEPVDFKYIPLPKECKMPTDMMDAVHVHRNMGLDGDSAIWFVAIEASDNSARDTNVKVWTLDLTELMSTKKTKKWKKTREFKMQSIWRLYAFRKKGLPRTEPRFPVWRQERGGGVLYMLLPRLNDRHGYLVGIHVGCSTSKLCFLSCRSLSIPWINHPVVLPLDFFTLGDTIV</sequence>
<reference evidence="2" key="2">
    <citation type="submission" date="2018-10" db="UniProtKB">
        <authorList>
            <consortium name="EnsemblPlants"/>
        </authorList>
    </citation>
    <scope>IDENTIFICATION</scope>
</reference>
<dbReference type="Gramene" id="TraesCLE_scaffold_031658_01G000300.1">
    <property type="protein sequence ID" value="TraesCLE_scaffold_031658_01G000300.1"/>
    <property type="gene ID" value="TraesCLE_scaffold_031658_01G000300"/>
</dbReference>
<keyword evidence="3" id="KW-1185">Reference proteome</keyword>
<dbReference type="Gramene" id="TraesNOR5A03G02773370.1">
    <property type="protein sequence ID" value="TraesNOR5A03G02773370.1.CDS1"/>
    <property type="gene ID" value="TraesNOR5A03G02773370"/>
</dbReference>
<dbReference type="Gramene" id="TraesCS5A03G1060000.1">
    <property type="protein sequence ID" value="TraesCS5A03G1060000.1.CDS1"/>
    <property type="gene ID" value="TraesCS5A03G1060000"/>
</dbReference>
<feature type="domain" description="DUF1618" evidence="1">
    <location>
        <begin position="248"/>
        <end position="372"/>
    </location>
</feature>
<dbReference type="Gramene" id="TraesARI5A03G02791750.1">
    <property type="protein sequence ID" value="TraesARI5A03G02791750.1.CDS1"/>
    <property type="gene ID" value="TraesARI5A03G02791750"/>
</dbReference>
<name>A0A3B6KPN7_WHEAT</name>
<dbReference type="Gramene" id="TraesMAC5A03G02747970.1">
    <property type="protein sequence ID" value="TraesMAC5A03G02747970.1.CDS1"/>
    <property type="gene ID" value="TraesMAC5A03G02747970"/>
</dbReference>
<evidence type="ECO:0000259" key="1">
    <source>
        <dbReference type="Pfam" id="PF07762"/>
    </source>
</evidence>
<dbReference type="Gramene" id="TraesWEE_scaffold_029990_01G000100.1">
    <property type="protein sequence ID" value="TraesWEE_scaffold_029990_01G000100.1"/>
    <property type="gene ID" value="TraesWEE_scaffold_029990_01G000100"/>
</dbReference>
<dbReference type="Gramene" id="TraesLAC5A03G02703630.1">
    <property type="protein sequence ID" value="TraesLAC5A03G02703630.1.CDS1"/>
    <property type="gene ID" value="TraesLAC5A03G02703630"/>
</dbReference>
<evidence type="ECO:0000313" key="2">
    <source>
        <dbReference type="EnsemblPlants" id="TraesCS5A02G449100.1.cds1"/>
    </source>
</evidence>
<dbReference type="OMA" id="DICTRGH"/>
<dbReference type="Gramene" id="TraesJUL5A03G02768590.1">
    <property type="protein sequence ID" value="TraesJUL5A03G02768590.1.CDS1"/>
    <property type="gene ID" value="TraesJUL5A03G02768590"/>
</dbReference>
<dbReference type="Pfam" id="PF07762">
    <property type="entry name" value="DUF1618"/>
    <property type="match status" value="1"/>
</dbReference>
<dbReference type="PANTHER" id="PTHR33086">
    <property type="entry name" value="OS05G0468200 PROTEIN-RELATED"/>
    <property type="match status" value="1"/>
</dbReference>
<dbReference type="Proteomes" id="UP000019116">
    <property type="component" value="Chromosome 5A"/>
</dbReference>
<reference evidence="2" key="1">
    <citation type="submission" date="2018-08" db="EMBL/GenBank/DDBJ databases">
        <authorList>
            <person name="Rossello M."/>
        </authorList>
    </citation>
    <scope>NUCLEOTIDE SEQUENCE [LARGE SCALE GENOMIC DNA]</scope>
    <source>
        <strain evidence="2">cv. Chinese Spring</strain>
    </source>
</reference>
<dbReference type="OrthoDB" id="691980at2759"/>
<dbReference type="Gramene" id="TraesPARA_EIv1.0_1526180.1">
    <property type="protein sequence ID" value="TraesPARA_EIv1.0_1526180.1.CDS1"/>
    <property type="gene ID" value="TraesPARA_EIv1.0_1526180"/>
</dbReference>